<dbReference type="OrthoDB" id="2019666at2759"/>
<sequence>MSTITLQKLQPDEISQAMLAQAAELFSSAYGIWGPLAEEKMGKFFKRGRRVKMSAERLRQQSLAPGTRSVFVRALSNGKLVGHAFATRWDCQGQQMCWVTQLCVDPEFRSQGLATKILRELRIGEKDQGFGILSSHPHAILAALRAFGGGIEGFDMDMMKLHARGILDASPFEYVKSCKLKGSLFGQEVTDGSVCSGDTSFWVDHDEPLAALDQVKAKGGSWPFGDLLEGCEFIAIDSCLYPEL</sequence>
<dbReference type="CDD" id="cd04301">
    <property type="entry name" value="NAT_SF"/>
    <property type="match status" value="1"/>
</dbReference>
<evidence type="ECO:0000259" key="1">
    <source>
        <dbReference type="PROSITE" id="PS51186"/>
    </source>
</evidence>
<comment type="caution">
    <text evidence="2">The sequence shown here is derived from an EMBL/GenBank/DDBJ whole genome shotgun (WGS) entry which is preliminary data.</text>
</comment>
<gene>
    <name evidence="2" type="ORF">P171DRAFT_204796</name>
</gene>
<dbReference type="PROSITE" id="PS51186">
    <property type="entry name" value="GNAT"/>
    <property type="match status" value="1"/>
</dbReference>
<dbReference type="SUPFAM" id="SSF55729">
    <property type="entry name" value="Acyl-CoA N-acyltransferases (Nat)"/>
    <property type="match status" value="1"/>
</dbReference>
<evidence type="ECO:0000313" key="3">
    <source>
        <dbReference type="Proteomes" id="UP000799764"/>
    </source>
</evidence>
<dbReference type="EMBL" id="MU001494">
    <property type="protein sequence ID" value="KAF2450087.1"/>
    <property type="molecule type" value="Genomic_DNA"/>
</dbReference>
<dbReference type="Gene3D" id="3.40.630.30">
    <property type="match status" value="1"/>
</dbReference>
<dbReference type="GO" id="GO:0016747">
    <property type="term" value="F:acyltransferase activity, transferring groups other than amino-acyl groups"/>
    <property type="evidence" value="ECO:0007669"/>
    <property type="project" value="InterPro"/>
</dbReference>
<keyword evidence="3" id="KW-1185">Reference proteome</keyword>
<feature type="domain" description="N-acetyltransferase" evidence="1">
    <location>
        <begin position="31"/>
        <end position="181"/>
    </location>
</feature>
<dbReference type="Proteomes" id="UP000799764">
    <property type="component" value="Unassembled WGS sequence"/>
</dbReference>
<name>A0A9P4PTV4_9PLEO</name>
<proteinExistence type="predicted"/>
<accession>A0A9P4PTV4</accession>
<dbReference type="InterPro" id="IPR016181">
    <property type="entry name" value="Acyl_CoA_acyltransferase"/>
</dbReference>
<reference evidence="2" key="1">
    <citation type="journal article" date="2020" name="Stud. Mycol.">
        <title>101 Dothideomycetes genomes: a test case for predicting lifestyles and emergence of pathogens.</title>
        <authorList>
            <person name="Haridas S."/>
            <person name="Albert R."/>
            <person name="Binder M."/>
            <person name="Bloem J."/>
            <person name="Labutti K."/>
            <person name="Salamov A."/>
            <person name="Andreopoulos B."/>
            <person name="Baker S."/>
            <person name="Barry K."/>
            <person name="Bills G."/>
            <person name="Bluhm B."/>
            <person name="Cannon C."/>
            <person name="Castanera R."/>
            <person name="Culley D."/>
            <person name="Daum C."/>
            <person name="Ezra D."/>
            <person name="Gonzalez J."/>
            <person name="Henrissat B."/>
            <person name="Kuo A."/>
            <person name="Liang C."/>
            <person name="Lipzen A."/>
            <person name="Lutzoni F."/>
            <person name="Magnuson J."/>
            <person name="Mondo S."/>
            <person name="Nolan M."/>
            <person name="Ohm R."/>
            <person name="Pangilinan J."/>
            <person name="Park H.-J."/>
            <person name="Ramirez L."/>
            <person name="Alfaro M."/>
            <person name="Sun H."/>
            <person name="Tritt A."/>
            <person name="Yoshinaga Y."/>
            <person name="Zwiers L.-H."/>
            <person name="Turgeon B."/>
            <person name="Goodwin S."/>
            <person name="Spatafora J."/>
            <person name="Crous P."/>
            <person name="Grigoriev I."/>
        </authorList>
    </citation>
    <scope>NUCLEOTIDE SEQUENCE</scope>
    <source>
        <strain evidence="2">CBS 690.94</strain>
    </source>
</reference>
<dbReference type="InterPro" id="IPR000182">
    <property type="entry name" value="GNAT_dom"/>
</dbReference>
<protein>
    <recommendedName>
        <fullName evidence="1">N-acetyltransferase domain-containing protein</fullName>
    </recommendedName>
</protein>
<dbReference type="AlphaFoldDB" id="A0A9P4PTV4"/>
<dbReference type="Pfam" id="PF00583">
    <property type="entry name" value="Acetyltransf_1"/>
    <property type="match status" value="1"/>
</dbReference>
<organism evidence="2 3">
    <name type="scientific">Karstenula rhodostoma CBS 690.94</name>
    <dbReference type="NCBI Taxonomy" id="1392251"/>
    <lineage>
        <taxon>Eukaryota</taxon>
        <taxon>Fungi</taxon>
        <taxon>Dikarya</taxon>
        <taxon>Ascomycota</taxon>
        <taxon>Pezizomycotina</taxon>
        <taxon>Dothideomycetes</taxon>
        <taxon>Pleosporomycetidae</taxon>
        <taxon>Pleosporales</taxon>
        <taxon>Massarineae</taxon>
        <taxon>Didymosphaeriaceae</taxon>
        <taxon>Karstenula</taxon>
    </lineage>
</organism>
<evidence type="ECO:0000313" key="2">
    <source>
        <dbReference type="EMBL" id="KAF2450087.1"/>
    </source>
</evidence>